<comment type="caution">
    <text evidence="3">The sequence shown here is derived from an EMBL/GenBank/DDBJ whole genome shotgun (WGS) entry which is preliminary data.</text>
</comment>
<dbReference type="InterPro" id="IPR000089">
    <property type="entry name" value="Biotin_lipoyl"/>
</dbReference>
<evidence type="ECO:0000256" key="1">
    <source>
        <dbReference type="SAM" id="MobiDB-lite"/>
    </source>
</evidence>
<proteinExistence type="predicted"/>
<organism evidence="3 4">
    <name type="scientific">Agromyces tardus</name>
    <dbReference type="NCBI Taxonomy" id="2583849"/>
    <lineage>
        <taxon>Bacteria</taxon>
        <taxon>Bacillati</taxon>
        <taxon>Actinomycetota</taxon>
        <taxon>Actinomycetes</taxon>
        <taxon>Micrococcales</taxon>
        <taxon>Microbacteriaceae</taxon>
        <taxon>Agromyces</taxon>
    </lineage>
</organism>
<dbReference type="PANTHER" id="PTHR23151">
    <property type="entry name" value="DIHYDROLIPOAMIDE ACETYL/SUCCINYL-TRANSFERASE-RELATED"/>
    <property type="match status" value="1"/>
</dbReference>
<evidence type="ECO:0000313" key="3">
    <source>
        <dbReference type="EMBL" id="RNB45152.1"/>
    </source>
</evidence>
<dbReference type="OrthoDB" id="9805770at2"/>
<feature type="domain" description="Lipoyl-binding" evidence="2">
    <location>
        <begin position="1"/>
        <end position="76"/>
    </location>
</feature>
<dbReference type="EMBL" id="RHHB01000054">
    <property type="protein sequence ID" value="RNB45152.1"/>
    <property type="molecule type" value="Genomic_DNA"/>
</dbReference>
<dbReference type="SUPFAM" id="SSF51230">
    <property type="entry name" value="Single hybrid motif"/>
    <property type="match status" value="1"/>
</dbReference>
<dbReference type="GO" id="GO:0045254">
    <property type="term" value="C:pyruvate dehydrogenase complex"/>
    <property type="evidence" value="ECO:0007669"/>
    <property type="project" value="InterPro"/>
</dbReference>
<dbReference type="PROSITE" id="PS50968">
    <property type="entry name" value="BIOTINYL_LIPOYL"/>
    <property type="match status" value="1"/>
</dbReference>
<name>A0A3M8A236_9MICO</name>
<accession>A0A3M8A236</accession>
<sequence length="121" mass="12389">MGDFRMPSLGADMERGKVVEWLVKPGDYVHRGEIIAAVDTEKTVMEVESFEEGVIAEFLVDLGETVPVGTPIARITGTPAEGAGPSRADAAGRGAATATAPVAAAAAPPPAPAARPTRPEP</sequence>
<dbReference type="PANTHER" id="PTHR23151:SF90">
    <property type="entry name" value="DIHYDROLIPOYLLYSINE-RESIDUE ACETYLTRANSFERASE COMPONENT OF PYRUVATE DEHYDROGENASE COMPLEX, MITOCHONDRIAL-RELATED"/>
    <property type="match status" value="1"/>
</dbReference>
<dbReference type="GO" id="GO:0006086">
    <property type="term" value="P:pyruvate decarboxylation to acetyl-CoA"/>
    <property type="evidence" value="ECO:0007669"/>
    <property type="project" value="InterPro"/>
</dbReference>
<feature type="compositionally biased region" description="Low complexity" evidence="1">
    <location>
        <begin position="82"/>
        <end position="106"/>
    </location>
</feature>
<reference evidence="3 4" key="1">
    <citation type="submission" date="2018-10" db="EMBL/GenBank/DDBJ databases">
        <title>Isolation, diversity and antibacterial activity of antinobacteria from the wheat rhizosphere soil.</title>
        <authorList>
            <person name="Sun T."/>
        </authorList>
    </citation>
    <scope>NUCLEOTIDE SEQUENCE [LARGE SCALE GENOMIC DNA]</scope>
    <source>
        <strain evidence="3 4">SJ-23</strain>
    </source>
</reference>
<dbReference type="InterPro" id="IPR011053">
    <property type="entry name" value="Single_hybrid_motif"/>
</dbReference>
<dbReference type="Gene3D" id="2.40.50.100">
    <property type="match status" value="1"/>
</dbReference>
<gene>
    <name evidence="3" type="ORF">EDM22_16905</name>
</gene>
<dbReference type="InterPro" id="IPR045257">
    <property type="entry name" value="E2/Pdx1"/>
</dbReference>
<keyword evidence="4" id="KW-1185">Reference proteome</keyword>
<dbReference type="AlphaFoldDB" id="A0A3M8A236"/>
<evidence type="ECO:0000313" key="4">
    <source>
        <dbReference type="Proteomes" id="UP000275048"/>
    </source>
</evidence>
<protein>
    <submittedName>
        <fullName evidence="3">Biotin/lipoyl-binding protein</fullName>
    </submittedName>
</protein>
<dbReference type="Proteomes" id="UP000275048">
    <property type="component" value="Unassembled WGS sequence"/>
</dbReference>
<dbReference type="Pfam" id="PF00364">
    <property type="entry name" value="Biotin_lipoyl"/>
    <property type="match status" value="1"/>
</dbReference>
<evidence type="ECO:0000259" key="2">
    <source>
        <dbReference type="PROSITE" id="PS50968"/>
    </source>
</evidence>
<dbReference type="CDD" id="cd06849">
    <property type="entry name" value="lipoyl_domain"/>
    <property type="match status" value="1"/>
</dbReference>
<feature type="non-terminal residue" evidence="3">
    <location>
        <position position="121"/>
    </location>
</feature>
<feature type="region of interest" description="Disordered" evidence="1">
    <location>
        <begin position="73"/>
        <end position="121"/>
    </location>
</feature>
<dbReference type="RefSeq" id="WP_122938253.1">
    <property type="nucleotide sequence ID" value="NZ_RHHB01000054.1"/>
</dbReference>